<dbReference type="InParanoid" id="F5Y854"/>
<gene>
    <name evidence="8" type="ordered locus">TREAZ_2251</name>
</gene>
<protein>
    <submittedName>
        <fullName evidence="8">Polymorphic outer membrane protein</fullName>
    </submittedName>
</protein>
<evidence type="ECO:0000256" key="4">
    <source>
        <dbReference type="ARBA" id="ARBA00022525"/>
    </source>
</evidence>
<evidence type="ECO:0000256" key="2">
    <source>
        <dbReference type="ARBA" id="ARBA00004442"/>
    </source>
</evidence>
<name>F5Y854_LEAAZ</name>
<dbReference type="Gene3D" id="2.160.20.10">
    <property type="entry name" value="Single-stranded right-handed beta-helix, Pectin lyase-like"/>
    <property type="match status" value="1"/>
</dbReference>
<dbReference type="EMBL" id="CP001841">
    <property type="protein sequence ID" value="AEF80206.1"/>
    <property type="molecule type" value="Genomic_DNA"/>
</dbReference>
<dbReference type="PANTHER" id="PTHR11319">
    <property type="entry name" value="G PROTEIN-COUPLED RECEPTOR-RELATED"/>
    <property type="match status" value="1"/>
</dbReference>
<dbReference type="Pfam" id="PF20585">
    <property type="entry name" value="Pectate_lyase_5"/>
    <property type="match status" value="1"/>
</dbReference>
<sequence>MSSKYLKWALPVMAKVQGKKKASFRLLPGLMALSLVLLLACLSCEQSTDPAVFESEDAITVSTYAELQRALGFFFDGTDAETNIIQGNAADGSTIKLTADLEAASSFGGLTTDVVTGATVVVRNNVIIDGNGHTIDGKGYPVFDIDNTIATIKNITVKNGGYTAKLGGVVFVEGASTLYLENVTFDGNKAKSNAESANGGGAIYLNPHGSPATPPTLIASNSTFINNEATDGNAGGAIYGVNADIQVTNSTFTGNKAGHGAAISAVGTSKLNITNSTFNTNAASKTAGAILVNHGNALTRGRNGASSVVTKVPAYLNGNTFSGNTATAGLGNDVVLGRFYNAAGGGTSFPEYTDNDKTDVLITGNTAFADLTFAQIERNALAP</sequence>
<dbReference type="HOGENOM" id="CLU_721478_0_0_12"/>
<dbReference type="RefSeq" id="WP_015709801.1">
    <property type="nucleotide sequence ID" value="NC_015577.1"/>
</dbReference>
<reference evidence="9" key="1">
    <citation type="submission" date="2009-12" db="EMBL/GenBank/DDBJ databases">
        <title>Complete sequence of Treponema azotonutricium strain ZAS-9.</title>
        <authorList>
            <person name="Tetu S.G."/>
            <person name="Matson E."/>
            <person name="Ren Q."/>
            <person name="Seshadri R."/>
            <person name="Elbourne L."/>
            <person name="Hassan K.A."/>
            <person name="Durkin A."/>
            <person name="Radune D."/>
            <person name="Mohamoud Y."/>
            <person name="Shay R."/>
            <person name="Jin S."/>
            <person name="Zhang X."/>
            <person name="Lucey K."/>
            <person name="Ballor N.R."/>
            <person name="Ottesen E."/>
            <person name="Rosenthal R."/>
            <person name="Allen A."/>
            <person name="Leadbetter J.R."/>
            <person name="Paulsen I.T."/>
        </authorList>
    </citation>
    <scope>NUCLEOTIDE SEQUENCE [LARGE SCALE GENOMIC DNA]</scope>
    <source>
        <strain evidence="9">ATCC BAA-888 / DSM 13862 / ZAS-9</strain>
    </source>
</reference>
<evidence type="ECO:0000313" key="8">
    <source>
        <dbReference type="EMBL" id="AEF80206.1"/>
    </source>
</evidence>
<dbReference type="SUPFAM" id="SSF51126">
    <property type="entry name" value="Pectin lyase-like"/>
    <property type="match status" value="1"/>
</dbReference>
<keyword evidence="5" id="KW-0732">Signal</keyword>
<dbReference type="PANTHER" id="PTHR11319:SF35">
    <property type="entry name" value="OUTER MEMBRANE PROTEIN PMPC-RELATED"/>
    <property type="match status" value="1"/>
</dbReference>
<accession>F5Y854</accession>
<evidence type="ECO:0000256" key="5">
    <source>
        <dbReference type="ARBA" id="ARBA00022729"/>
    </source>
</evidence>
<dbReference type="GO" id="GO:0009279">
    <property type="term" value="C:cell outer membrane"/>
    <property type="evidence" value="ECO:0007669"/>
    <property type="project" value="UniProtKB-SubCell"/>
</dbReference>
<keyword evidence="4" id="KW-0964">Secreted</keyword>
<dbReference type="InterPro" id="IPR046776">
    <property type="entry name" value="Pectate_lyase_5"/>
</dbReference>
<evidence type="ECO:0000256" key="1">
    <source>
        <dbReference type="ARBA" id="ARBA00004196"/>
    </source>
</evidence>
<dbReference type="AlphaFoldDB" id="F5Y854"/>
<dbReference type="Pfam" id="PF02415">
    <property type="entry name" value="Chlam_PMP"/>
    <property type="match status" value="1"/>
</dbReference>
<dbReference type="Proteomes" id="UP000009222">
    <property type="component" value="Chromosome"/>
</dbReference>
<dbReference type="OrthoDB" id="220114at2"/>
<dbReference type="InterPro" id="IPR003368">
    <property type="entry name" value="POMP_repeat"/>
</dbReference>
<keyword evidence="7" id="KW-0998">Cell outer membrane</keyword>
<dbReference type="GO" id="GO:0005576">
    <property type="term" value="C:extracellular region"/>
    <property type="evidence" value="ECO:0007669"/>
    <property type="project" value="UniProtKB-SubCell"/>
</dbReference>
<dbReference type="InterPro" id="IPR011050">
    <property type="entry name" value="Pectin_lyase_fold/virulence"/>
</dbReference>
<evidence type="ECO:0000256" key="7">
    <source>
        <dbReference type="ARBA" id="ARBA00023237"/>
    </source>
</evidence>
<proteinExistence type="predicted"/>
<evidence type="ECO:0000256" key="3">
    <source>
        <dbReference type="ARBA" id="ARBA00004613"/>
    </source>
</evidence>
<evidence type="ECO:0000256" key="6">
    <source>
        <dbReference type="ARBA" id="ARBA00023136"/>
    </source>
</evidence>
<dbReference type="KEGG" id="taz:TREAZ_2251"/>
<dbReference type="eggNOG" id="COG4932">
    <property type="taxonomic scope" value="Bacteria"/>
</dbReference>
<keyword evidence="9" id="KW-1185">Reference proteome</keyword>
<reference evidence="8 9" key="2">
    <citation type="journal article" date="2011" name="ISME J.">
        <title>RNA-seq reveals cooperative metabolic interactions between two termite-gut spirochete species in co-culture.</title>
        <authorList>
            <person name="Rosenthal A.Z."/>
            <person name="Matson E.G."/>
            <person name="Eldar A."/>
            <person name="Leadbetter J.R."/>
        </authorList>
    </citation>
    <scope>NUCLEOTIDE SEQUENCE [LARGE SCALE GENOMIC DNA]</scope>
    <source>
        <strain evidence="9">ATCC BAA-888 / DSM 13862 / ZAS-9</strain>
    </source>
</reference>
<evidence type="ECO:0000313" key="9">
    <source>
        <dbReference type="Proteomes" id="UP000009222"/>
    </source>
</evidence>
<organism evidence="8 9">
    <name type="scientific">Leadbettera azotonutricia (strain ATCC BAA-888 / DSM 13862 / ZAS-9)</name>
    <name type="common">Treponema azotonutricium</name>
    <dbReference type="NCBI Taxonomy" id="545695"/>
    <lineage>
        <taxon>Bacteria</taxon>
        <taxon>Pseudomonadati</taxon>
        <taxon>Spirochaetota</taxon>
        <taxon>Spirochaetia</taxon>
        <taxon>Spirochaetales</taxon>
        <taxon>Breznakiellaceae</taxon>
        <taxon>Leadbettera</taxon>
    </lineage>
</organism>
<dbReference type="InterPro" id="IPR012334">
    <property type="entry name" value="Pectin_lyas_fold"/>
</dbReference>
<dbReference type="SMART" id="SM00710">
    <property type="entry name" value="PbH1"/>
    <property type="match status" value="6"/>
</dbReference>
<dbReference type="STRING" id="545695.TREAZ_2251"/>
<comment type="subcellular location">
    <subcellularLocation>
        <location evidence="1">Cell envelope</location>
    </subcellularLocation>
    <subcellularLocation>
        <location evidence="2">Cell outer membrane</location>
    </subcellularLocation>
    <subcellularLocation>
        <location evidence="3">Secreted</location>
    </subcellularLocation>
</comment>
<keyword evidence="6" id="KW-0472">Membrane</keyword>
<dbReference type="InterPro" id="IPR006626">
    <property type="entry name" value="PbH1"/>
</dbReference>